<feature type="signal peptide" evidence="5">
    <location>
        <begin position="1"/>
        <end position="23"/>
    </location>
</feature>
<dbReference type="InterPro" id="IPR031825">
    <property type="entry name" value="RXLR"/>
</dbReference>
<feature type="chain" id="PRO_5028503364" description="RxLR effector protein" evidence="5">
    <location>
        <begin position="24"/>
        <end position="131"/>
    </location>
</feature>
<reference evidence="7" key="1">
    <citation type="submission" date="2017-03" db="EMBL/GenBank/DDBJ databases">
        <title>Phytopthora megakarya and P. palmivora, two closely related causual agents of cacao black pod achieved similar genome size and gene model numbers by different mechanisms.</title>
        <authorList>
            <person name="Ali S."/>
            <person name="Shao J."/>
            <person name="Larry D.J."/>
            <person name="Kronmiller B."/>
            <person name="Shen D."/>
            <person name="Strem M.D."/>
            <person name="Melnick R.L."/>
            <person name="Guiltinan M.J."/>
            <person name="Tyler B.M."/>
            <person name="Meinhardt L.W."/>
            <person name="Bailey B.A."/>
        </authorList>
    </citation>
    <scope>NUCLEOTIDE SEQUENCE [LARGE SCALE GENOMIC DNA]</scope>
    <source>
        <strain evidence="7">zdho120</strain>
    </source>
</reference>
<comment type="function">
    <text evidence="5">Effector that suppresses plant defense responses during pathogen infection.</text>
</comment>
<evidence type="ECO:0000256" key="2">
    <source>
        <dbReference type="ARBA" id="ARBA00010400"/>
    </source>
</evidence>
<proteinExistence type="inferred from homology"/>
<keyword evidence="3 5" id="KW-0964">Secreted</keyword>
<comment type="domain">
    <text evidence="5">The RxLR-dEER motif acts to carry the protein into the host cell cytoplasm through binding to cell surface phosphatidylinositol-3-phosphate.</text>
</comment>
<evidence type="ECO:0000256" key="3">
    <source>
        <dbReference type="ARBA" id="ARBA00022525"/>
    </source>
</evidence>
<evidence type="ECO:0000256" key="1">
    <source>
        <dbReference type="ARBA" id="ARBA00004613"/>
    </source>
</evidence>
<comment type="caution">
    <text evidence="6">The sequence shown here is derived from an EMBL/GenBank/DDBJ whole genome shotgun (WGS) entry which is preliminary data.</text>
</comment>
<accession>A0A225V5J0</accession>
<keyword evidence="7" id="KW-1185">Reference proteome</keyword>
<evidence type="ECO:0000313" key="7">
    <source>
        <dbReference type="Proteomes" id="UP000198211"/>
    </source>
</evidence>
<dbReference type="Pfam" id="PF16810">
    <property type="entry name" value="RXLR"/>
    <property type="match status" value="1"/>
</dbReference>
<dbReference type="EMBL" id="NBNE01007379">
    <property type="protein sequence ID" value="OWZ00731.1"/>
    <property type="molecule type" value="Genomic_DNA"/>
</dbReference>
<dbReference type="OrthoDB" id="126647at2759"/>
<dbReference type="PROSITE" id="PS51257">
    <property type="entry name" value="PROKAR_LIPOPROTEIN"/>
    <property type="match status" value="1"/>
</dbReference>
<keyword evidence="4 5" id="KW-0732">Signal</keyword>
<sequence length="131" mass="14890">MRFSVVVLASAVLLLASCESAVAATNSEQTTLTAGMVESPLLIRSLAAEQNGDANKRGLRTAASDTEDDEDIGESSFLEKAKFYYWYSLKRTPAYVYKDYFEGVDRAIVVNNPAYKEWQRYERYYEDKKEE</sequence>
<comment type="subcellular location">
    <subcellularLocation>
        <location evidence="1 5">Secreted</location>
    </subcellularLocation>
</comment>
<protein>
    <recommendedName>
        <fullName evidence="5">RxLR effector protein</fullName>
    </recommendedName>
</protein>
<name>A0A225V5J0_9STRA</name>
<dbReference type="GO" id="GO:0005576">
    <property type="term" value="C:extracellular region"/>
    <property type="evidence" value="ECO:0007669"/>
    <property type="project" value="UniProtKB-SubCell"/>
</dbReference>
<evidence type="ECO:0000313" key="6">
    <source>
        <dbReference type="EMBL" id="OWZ00731.1"/>
    </source>
</evidence>
<evidence type="ECO:0000256" key="5">
    <source>
        <dbReference type="RuleBase" id="RU367124"/>
    </source>
</evidence>
<evidence type="ECO:0000256" key="4">
    <source>
        <dbReference type="ARBA" id="ARBA00022729"/>
    </source>
</evidence>
<dbReference type="AlphaFoldDB" id="A0A225V5J0"/>
<dbReference type="Proteomes" id="UP000198211">
    <property type="component" value="Unassembled WGS sequence"/>
</dbReference>
<comment type="similarity">
    <text evidence="2 5">Belongs to the RxLR effector family.</text>
</comment>
<organism evidence="6 7">
    <name type="scientific">Phytophthora megakarya</name>
    <dbReference type="NCBI Taxonomy" id="4795"/>
    <lineage>
        <taxon>Eukaryota</taxon>
        <taxon>Sar</taxon>
        <taxon>Stramenopiles</taxon>
        <taxon>Oomycota</taxon>
        <taxon>Peronosporomycetes</taxon>
        <taxon>Peronosporales</taxon>
        <taxon>Peronosporaceae</taxon>
        <taxon>Phytophthora</taxon>
    </lineage>
</organism>
<gene>
    <name evidence="6" type="ORF">PHMEG_00028018</name>
</gene>